<keyword evidence="2" id="KW-1185">Reference proteome</keyword>
<dbReference type="Proteomes" id="UP000644548">
    <property type="component" value="Unassembled WGS sequence"/>
</dbReference>
<gene>
    <name evidence="1" type="ORF">GCM10008960_09310</name>
</gene>
<reference evidence="2" key="1">
    <citation type="journal article" date="2019" name="Int. J. Syst. Evol. Microbiol.">
        <title>The Global Catalogue of Microorganisms (GCM) 10K type strain sequencing project: providing services to taxonomists for standard genome sequencing and annotation.</title>
        <authorList>
            <consortium name="The Broad Institute Genomics Platform"/>
            <consortium name="The Broad Institute Genome Sequencing Center for Infectious Disease"/>
            <person name="Wu L."/>
            <person name="Ma J."/>
        </authorList>
    </citation>
    <scope>NUCLEOTIDE SEQUENCE [LARGE SCALE GENOMIC DNA]</scope>
    <source>
        <strain evidence="2">JCM 31405</strain>
    </source>
</reference>
<evidence type="ECO:0008006" key="3">
    <source>
        <dbReference type="Google" id="ProtNLM"/>
    </source>
</evidence>
<name>A0ABQ2S3D0_9DEIO</name>
<protein>
    <recommendedName>
        <fullName evidence="3">Transposase</fullName>
    </recommendedName>
</protein>
<accession>A0ABQ2S3D0</accession>
<comment type="caution">
    <text evidence="1">The sequence shown here is derived from an EMBL/GenBank/DDBJ whole genome shotgun (WGS) entry which is preliminary data.</text>
</comment>
<dbReference type="EMBL" id="BMQN01000001">
    <property type="protein sequence ID" value="GGR84407.1"/>
    <property type="molecule type" value="Genomic_DNA"/>
</dbReference>
<dbReference type="RefSeq" id="WP_189071931.1">
    <property type="nucleotide sequence ID" value="NZ_BMQN01000001.1"/>
</dbReference>
<sequence length="58" mass="6621">MSDRATEPLSQEDLGRLAVLTEVYAIHREVIETARAARPKRRKKYDPESEIGQLLAQL</sequence>
<evidence type="ECO:0000313" key="1">
    <source>
        <dbReference type="EMBL" id="GGR84407.1"/>
    </source>
</evidence>
<organism evidence="1 2">
    <name type="scientific">Deinococcus sedimenti</name>
    <dbReference type="NCBI Taxonomy" id="1867090"/>
    <lineage>
        <taxon>Bacteria</taxon>
        <taxon>Thermotogati</taxon>
        <taxon>Deinococcota</taxon>
        <taxon>Deinococci</taxon>
        <taxon>Deinococcales</taxon>
        <taxon>Deinococcaceae</taxon>
        <taxon>Deinococcus</taxon>
    </lineage>
</organism>
<proteinExistence type="predicted"/>
<evidence type="ECO:0000313" key="2">
    <source>
        <dbReference type="Proteomes" id="UP000644548"/>
    </source>
</evidence>